<dbReference type="WBParaSite" id="SVE_2012100.1">
    <property type="protein sequence ID" value="SVE_2012100.1"/>
    <property type="gene ID" value="SVE_2012100"/>
</dbReference>
<protein>
    <submittedName>
        <fullName evidence="2">Ovule protein</fullName>
    </submittedName>
</protein>
<sequence>MRRISCTHLLLSPGHADVEKLFFILGNDSLQESIFVAPCRLMPKKMLLGNSKLFFCFLSKILREEDSIILLRTHRCNMTGE</sequence>
<accession>A0A0K0G5U5</accession>
<reference evidence="1" key="1">
    <citation type="submission" date="2014-07" db="EMBL/GenBank/DDBJ databases">
        <authorList>
            <person name="Martin A.A"/>
            <person name="De Silva N."/>
        </authorList>
    </citation>
    <scope>NUCLEOTIDE SEQUENCE</scope>
</reference>
<evidence type="ECO:0000313" key="1">
    <source>
        <dbReference type="Proteomes" id="UP000035680"/>
    </source>
</evidence>
<evidence type="ECO:0000313" key="2">
    <source>
        <dbReference type="WBParaSite" id="SVE_2012100.1"/>
    </source>
</evidence>
<name>A0A0K0G5U5_STRVS</name>
<reference evidence="2" key="2">
    <citation type="submission" date="2015-08" db="UniProtKB">
        <authorList>
            <consortium name="WormBaseParasite"/>
        </authorList>
    </citation>
    <scope>IDENTIFICATION</scope>
</reference>
<organism evidence="1 2">
    <name type="scientific">Strongyloides venezuelensis</name>
    <name type="common">Threadworm</name>
    <dbReference type="NCBI Taxonomy" id="75913"/>
    <lineage>
        <taxon>Eukaryota</taxon>
        <taxon>Metazoa</taxon>
        <taxon>Ecdysozoa</taxon>
        <taxon>Nematoda</taxon>
        <taxon>Chromadorea</taxon>
        <taxon>Rhabditida</taxon>
        <taxon>Tylenchina</taxon>
        <taxon>Panagrolaimomorpha</taxon>
        <taxon>Strongyloidoidea</taxon>
        <taxon>Strongyloididae</taxon>
        <taxon>Strongyloides</taxon>
    </lineage>
</organism>
<dbReference type="Proteomes" id="UP000035680">
    <property type="component" value="Unassembled WGS sequence"/>
</dbReference>
<keyword evidence="1" id="KW-1185">Reference proteome</keyword>
<proteinExistence type="predicted"/>
<dbReference type="AlphaFoldDB" id="A0A0K0G5U5"/>